<gene>
    <name evidence="2" type="ORF">GCM10009760_54210</name>
</gene>
<evidence type="ECO:0000313" key="3">
    <source>
        <dbReference type="Proteomes" id="UP001422759"/>
    </source>
</evidence>
<name>A0ABP5LVK8_9ACTN</name>
<evidence type="ECO:0000313" key="2">
    <source>
        <dbReference type="EMBL" id="GAA2154858.1"/>
    </source>
</evidence>
<evidence type="ECO:0000256" key="1">
    <source>
        <dbReference type="SAM" id="MobiDB-lite"/>
    </source>
</evidence>
<dbReference type="Proteomes" id="UP001422759">
    <property type="component" value="Unassembled WGS sequence"/>
</dbReference>
<feature type="compositionally biased region" description="Low complexity" evidence="1">
    <location>
        <begin position="54"/>
        <end position="70"/>
    </location>
</feature>
<proteinExistence type="predicted"/>
<feature type="region of interest" description="Disordered" evidence="1">
    <location>
        <begin position="25"/>
        <end position="103"/>
    </location>
</feature>
<comment type="caution">
    <text evidence="2">The sequence shown here is derived from an EMBL/GenBank/DDBJ whole genome shotgun (WGS) entry which is preliminary data.</text>
</comment>
<sequence length="103" mass="10648">MSSAVGLTALTLGRGGNGHICQLTVSRDRVRGGTPQHPRGTGAPQAPRGTAWHRAAAPGPAAVRDVPAVRPDGDRQQPVGPDPSGSLRDPRASRPHRALPTVM</sequence>
<dbReference type="EMBL" id="BAAANT010000043">
    <property type="protein sequence ID" value="GAA2154858.1"/>
    <property type="molecule type" value="Genomic_DNA"/>
</dbReference>
<accession>A0ABP5LVK8</accession>
<reference evidence="3" key="1">
    <citation type="journal article" date="2019" name="Int. J. Syst. Evol. Microbiol.">
        <title>The Global Catalogue of Microorganisms (GCM) 10K type strain sequencing project: providing services to taxonomists for standard genome sequencing and annotation.</title>
        <authorList>
            <consortium name="The Broad Institute Genomics Platform"/>
            <consortium name="The Broad Institute Genome Sequencing Center for Infectious Disease"/>
            <person name="Wu L."/>
            <person name="Ma J."/>
        </authorList>
    </citation>
    <scope>NUCLEOTIDE SEQUENCE [LARGE SCALE GENOMIC DNA]</scope>
    <source>
        <strain evidence="3">JCM 14560</strain>
    </source>
</reference>
<organism evidence="2 3">
    <name type="scientific">Kitasatospora kazusensis</name>
    <dbReference type="NCBI Taxonomy" id="407974"/>
    <lineage>
        <taxon>Bacteria</taxon>
        <taxon>Bacillati</taxon>
        <taxon>Actinomycetota</taxon>
        <taxon>Actinomycetes</taxon>
        <taxon>Kitasatosporales</taxon>
        <taxon>Streptomycetaceae</taxon>
        <taxon>Kitasatospora</taxon>
    </lineage>
</organism>
<keyword evidence="3" id="KW-1185">Reference proteome</keyword>
<protein>
    <submittedName>
        <fullName evidence="2">Uncharacterized protein</fullName>
    </submittedName>
</protein>